<dbReference type="FunFam" id="3.20.20.190:FF:000013">
    <property type="entry name" value="Glycerophosphodiester phosphodiesterase GDPDL3"/>
    <property type="match status" value="1"/>
</dbReference>
<comment type="catalytic activity">
    <reaction evidence="6">
        <text>a sn-glycero-3-phosphodiester + H2O = an alcohol + sn-glycerol 3-phosphate + H(+)</text>
        <dbReference type="Rhea" id="RHEA:12969"/>
        <dbReference type="ChEBI" id="CHEBI:15377"/>
        <dbReference type="ChEBI" id="CHEBI:15378"/>
        <dbReference type="ChEBI" id="CHEBI:30879"/>
        <dbReference type="ChEBI" id="CHEBI:57597"/>
        <dbReference type="ChEBI" id="CHEBI:83408"/>
        <dbReference type="EC" id="3.1.4.46"/>
    </reaction>
</comment>
<protein>
    <recommendedName>
        <fullName evidence="1">glycerophosphodiester phosphodiesterase</fullName>
        <ecNumber evidence="1">3.1.4.46</ecNumber>
    </recommendedName>
</protein>
<evidence type="ECO:0000256" key="2">
    <source>
        <dbReference type="ARBA" id="ARBA00022729"/>
    </source>
</evidence>
<evidence type="ECO:0000313" key="10">
    <source>
        <dbReference type="EMBL" id="TXG60780.1"/>
    </source>
</evidence>
<keyword evidence="4" id="KW-0378">Hydrolase</keyword>
<dbReference type="CDD" id="cd08603">
    <property type="entry name" value="GDPD_SHV3_repeat_1"/>
    <property type="match status" value="1"/>
</dbReference>
<evidence type="ECO:0000259" key="9">
    <source>
        <dbReference type="PROSITE" id="PS51704"/>
    </source>
</evidence>
<dbReference type="GO" id="GO:0006071">
    <property type="term" value="P:glycerol metabolic process"/>
    <property type="evidence" value="ECO:0007669"/>
    <property type="project" value="UniProtKB-KW"/>
</dbReference>
<evidence type="ECO:0000256" key="7">
    <source>
        <dbReference type="SAM" id="MobiDB-lite"/>
    </source>
</evidence>
<dbReference type="GO" id="GO:0006629">
    <property type="term" value="P:lipid metabolic process"/>
    <property type="evidence" value="ECO:0007669"/>
    <property type="project" value="InterPro"/>
</dbReference>
<accession>A0A5C7HV34</accession>
<dbReference type="InterPro" id="IPR030395">
    <property type="entry name" value="GP_PDE_dom"/>
</dbReference>
<keyword evidence="5" id="KW-0325">Glycoprotein</keyword>
<dbReference type="CDD" id="cd08604">
    <property type="entry name" value="GDPD_SHV3_repeat_2"/>
    <property type="match status" value="1"/>
</dbReference>
<dbReference type="Pfam" id="PF03009">
    <property type="entry name" value="GDPD"/>
    <property type="match status" value="1"/>
</dbReference>
<dbReference type="Gene3D" id="3.20.20.190">
    <property type="entry name" value="Phosphatidylinositol (PI) phosphodiesterase"/>
    <property type="match status" value="2"/>
</dbReference>
<sequence length="765" mass="82372">MMIRCLLFISLLIHATLAAKGGKKSEEGSTKKWTTLNGAEPVVIARGGFSGLFPESSGFANKMGIATSLPNTILFCNLQLSKDGVGICQTDIRLDNSTTIAMVFPKGQTTYKVNGQDVKGWFALDYTAEQLLSNVSLTQNVFSRPNMFDGLLPISTVEDVTGIKPPQFWLNVQYDTFYKEHKLSMQKYIESSIKFGAINYISSPEIGFLKSMSGKAGRAAKTKLVFKFQDPNAVEPTTNQTYSEILKNLNTIKSFASGILVPKNYIWPVNNKTKYLDPPTTLVTDAHKLGLEVYASGFANDMPASYNYSYDPSAEYLQFIDNSQFAVDGFLTDFPPTASEAISCFALNNNTKPTKGKALIITNNGASGVYPGSTDLAYQQAINDGADIIDCSVQMSKDGVAFCLDSPDLIGKTNAMTTFMSRSTTVPEIQPKNGIFSFDLSWSEIQTLKPEMLSPFGGDGFPRNPAAKNQGQFVTLNGFLELAKSKGVSGILIDIENAGYLASKKGLDIVDSVTKALNNATFDKQSTQQVLIQSDDSSVLSKFSNVKTYKRVLRLEKEVSNAPKKPLDEIKKHADAVVVSRRSIVTDKEGFTLAYTNVVKELHSANISVYVSVMRNEFITFAFDYFSDPILEIATYVAGAGVDGIITQFPATASRYMRSPCSDMNADLPYPILPTEPGGLLGLVPEEVQPPATAPAPALAVADIVDPPLPPVANVSTSSNPPSAGGPPGAPPADSKPSSGIANVANIGLSLVSIMVLSLLSAGCY</sequence>
<reference evidence="11" key="1">
    <citation type="journal article" date="2019" name="Gigascience">
        <title>De novo genome assembly of the endangered Acer yangbiense, a plant species with extremely small populations endemic to Yunnan Province, China.</title>
        <authorList>
            <person name="Yang J."/>
            <person name="Wariss H.M."/>
            <person name="Tao L."/>
            <person name="Zhang R."/>
            <person name="Yun Q."/>
            <person name="Hollingsworth P."/>
            <person name="Dao Z."/>
            <person name="Luo G."/>
            <person name="Guo H."/>
            <person name="Ma Y."/>
            <person name="Sun W."/>
        </authorList>
    </citation>
    <scope>NUCLEOTIDE SEQUENCE [LARGE SCALE GENOMIC DNA]</scope>
    <source>
        <strain evidence="11">cv. Malutang</strain>
    </source>
</reference>
<feature type="domain" description="GP-PDE" evidence="9">
    <location>
        <begin position="358"/>
        <end position="657"/>
    </location>
</feature>
<dbReference type="Proteomes" id="UP000323000">
    <property type="component" value="Chromosome 5"/>
</dbReference>
<evidence type="ECO:0000256" key="5">
    <source>
        <dbReference type="ARBA" id="ARBA00023180"/>
    </source>
</evidence>
<feature type="region of interest" description="Disordered" evidence="7">
    <location>
        <begin position="711"/>
        <end position="737"/>
    </location>
</feature>
<feature type="signal peptide" evidence="8">
    <location>
        <begin position="1"/>
        <end position="18"/>
    </location>
</feature>
<evidence type="ECO:0000256" key="6">
    <source>
        <dbReference type="ARBA" id="ARBA00047512"/>
    </source>
</evidence>
<keyword evidence="3" id="KW-0319">Glycerol metabolism</keyword>
<dbReference type="PANTHER" id="PTHR43620:SF44">
    <property type="entry name" value="GLYCEROPHOSPHODIESTER PHOSPHODIESTERASE GDPDL6-RELATED"/>
    <property type="match status" value="1"/>
</dbReference>
<dbReference type="AlphaFoldDB" id="A0A5C7HV34"/>
<dbReference type="SUPFAM" id="SSF51695">
    <property type="entry name" value="PLC-like phosphodiesterases"/>
    <property type="match status" value="2"/>
</dbReference>
<dbReference type="FunFam" id="3.20.20.190:FF:000011">
    <property type="entry name" value="Glycerophosphodiester phosphodiesterase GDPDL3"/>
    <property type="match status" value="1"/>
</dbReference>
<evidence type="ECO:0000256" key="4">
    <source>
        <dbReference type="ARBA" id="ARBA00022801"/>
    </source>
</evidence>
<dbReference type="InterPro" id="IPR017946">
    <property type="entry name" value="PLC-like_Pdiesterase_TIM-brl"/>
</dbReference>
<dbReference type="PANTHER" id="PTHR43620">
    <property type="entry name" value="GLYCEROPHOSPHORYL DIESTER PHOSPHODIESTERASE"/>
    <property type="match status" value="1"/>
</dbReference>
<keyword evidence="2 8" id="KW-0732">Signal</keyword>
<feature type="chain" id="PRO_5022874477" description="glycerophosphodiester phosphodiesterase" evidence="8">
    <location>
        <begin position="19"/>
        <end position="765"/>
    </location>
</feature>
<gene>
    <name evidence="10" type="ORF">EZV62_012143</name>
</gene>
<name>A0A5C7HV34_9ROSI</name>
<comment type="caution">
    <text evidence="10">The sequence shown here is derived from an EMBL/GenBank/DDBJ whole genome shotgun (WGS) entry which is preliminary data.</text>
</comment>
<dbReference type="OrthoDB" id="1058301at2759"/>
<dbReference type="GO" id="GO:0008889">
    <property type="term" value="F:glycerophosphodiester phosphodiesterase activity"/>
    <property type="evidence" value="ECO:0007669"/>
    <property type="project" value="UniProtKB-EC"/>
</dbReference>
<keyword evidence="11" id="KW-1185">Reference proteome</keyword>
<evidence type="ECO:0000256" key="3">
    <source>
        <dbReference type="ARBA" id="ARBA00022798"/>
    </source>
</evidence>
<dbReference type="PROSITE" id="PS51704">
    <property type="entry name" value="GP_PDE"/>
    <property type="match status" value="2"/>
</dbReference>
<evidence type="ECO:0000256" key="1">
    <source>
        <dbReference type="ARBA" id="ARBA00012247"/>
    </source>
</evidence>
<organism evidence="10 11">
    <name type="scientific">Acer yangbiense</name>
    <dbReference type="NCBI Taxonomy" id="1000413"/>
    <lineage>
        <taxon>Eukaryota</taxon>
        <taxon>Viridiplantae</taxon>
        <taxon>Streptophyta</taxon>
        <taxon>Embryophyta</taxon>
        <taxon>Tracheophyta</taxon>
        <taxon>Spermatophyta</taxon>
        <taxon>Magnoliopsida</taxon>
        <taxon>eudicotyledons</taxon>
        <taxon>Gunneridae</taxon>
        <taxon>Pentapetalae</taxon>
        <taxon>rosids</taxon>
        <taxon>malvids</taxon>
        <taxon>Sapindales</taxon>
        <taxon>Sapindaceae</taxon>
        <taxon>Hippocastanoideae</taxon>
        <taxon>Acereae</taxon>
        <taxon>Acer</taxon>
    </lineage>
</organism>
<dbReference type="EC" id="3.1.4.46" evidence="1"/>
<dbReference type="EMBL" id="VAHF01000005">
    <property type="protein sequence ID" value="TXG60780.1"/>
    <property type="molecule type" value="Genomic_DNA"/>
</dbReference>
<proteinExistence type="predicted"/>
<evidence type="ECO:0000313" key="11">
    <source>
        <dbReference type="Proteomes" id="UP000323000"/>
    </source>
</evidence>
<feature type="domain" description="GP-PDE" evidence="9">
    <location>
        <begin position="41"/>
        <end position="342"/>
    </location>
</feature>
<evidence type="ECO:0000256" key="8">
    <source>
        <dbReference type="SAM" id="SignalP"/>
    </source>
</evidence>